<dbReference type="Proteomes" id="UP000306102">
    <property type="component" value="Unassembled WGS sequence"/>
</dbReference>
<proteinExistence type="predicted"/>
<organism evidence="1 2">
    <name type="scientific">Camellia sinensis var. sinensis</name>
    <name type="common">China tea</name>
    <dbReference type="NCBI Taxonomy" id="542762"/>
    <lineage>
        <taxon>Eukaryota</taxon>
        <taxon>Viridiplantae</taxon>
        <taxon>Streptophyta</taxon>
        <taxon>Embryophyta</taxon>
        <taxon>Tracheophyta</taxon>
        <taxon>Spermatophyta</taxon>
        <taxon>Magnoliopsida</taxon>
        <taxon>eudicotyledons</taxon>
        <taxon>Gunneridae</taxon>
        <taxon>Pentapetalae</taxon>
        <taxon>asterids</taxon>
        <taxon>Ericales</taxon>
        <taxon>Theaceae</taxon>
        <taxon>Camellia</taxon>
    </lineage>
</organism>
<evidence type="ECO:0000313" key="2">
    <source>
        <dbReference type="Proteomes" id="UP000306102"/>
    </source>
</evidence>
<accession>A0A4S4DHM4</accession>
<dbReference type="STRING" id="542762.A0A4S4DHM4"/>
<keyword evidence="2" id="KW-1185">Reference proteome</keyword>
<gene>
    <name evidence="1" type="ORF">TEA_018274</name>
</gene>
<dbReference type="AlphaFoldDB" id="A0A4S4DHM4"/>
<reference evidence="1 2" key="1">
    <citation type="journal article" date="2018" name="Proc. Natl. Acad. Sci. U.S.A.">
        <title>Draft genome sequence of Camellia sinensis var. sinensis provides insights into the evolution of the tea genome and tea quality.</title>
        <authorList>
            <person name="Wei C."/>
            <person name="Yang H."/>
            <person name="Wang S."/>
            <person name="Zhao J."/>
            <person name="Liu C."/>
            <person name="Gao L."/>
            <person name="Xia E."/>
            <person name="Lu Y."/>
            <person name="Tai Y."/>
            <person name="She G."/>
            <person name="Sun J."/>
            <person name="Cao H."/>
            <person name="Tong W."/>
            <person name="Gao Q."/>
            <person name="Li Y."/>
            <person name="Deng W."/>
            <person name="Jiang X."/>
            <person name="Wang W."/>
            <person name="Chen Q."/>
            <person name="Zhang S."/>
            <person name="Li H."/>
            <person name="Wu J."/>
            <person name="Wang P."/>
            <person name="Li P."/>
            <person name="Shi C."/>
            <person name="Zheng F."/>
            <person name="Jian J."/>
            <person name="Huang B."/>
            <person name="Shan D."/>
            <person name="Shi M."/>
            <person name="Fang C."/>
            <person name="Yue Y."/>
            <person name="Li F."/>
            <person name="Li D."/>
            <person name="Wei S."/>
            <person name="Han B."/>
            <person name="Jiang C."/>
            <person name="Yin Y."/>
            <person name="Xia T."/>
            <person name="Zhang Z."/>
            <person name="Bennetzen J.L."/>
            <person name="Zhao S."/>
            <person name="Wan X."/>
        </authorList>
    </citation>
    <scope>NUCLEOTIDE SEQUENCE [LARGE SCALE GENOMIC DNA]</scope>
    <source>
        <strain evidence="2">cv. Shuchazao</strain>
        <tissue evidence="1">Leaf</tissue>
    </source>
</reference>
<evidence type="ECO:0000313" key="1">
    <source>
        <dbReference type="EMBL" id="THG02255.1"/>
    </source>
</evidence>
<sequence length="164" mass="18621">MFYFIQTSISFFMASNSLYDMLVNDSDFSEFDNDLEMLKAVTMDEELLHMHLAGLQHVETITVWVSGFLIQLGLSALMAPGRGYKKKRKVEKKVQTNPSASGSSEDGSVDWWDVFSKRIAVFDGISIDLLNSIFDNFISLLLYLSLKLHLNVLQMHFGKAKKNP</sequence>
<comment type="caution">
    <text evidence="1">The sequence shown here is derived from an EMBL/GenBank/DDBJ whole genome shotgun (WGS) entry which is preliminary data.</text>
</comment>
<name>A0A4S4DHM4_CAMSN</name>
<protein>
    <submittedName>
        <fullName evidence="1">Uncharacterized protein</fullName>
    </submittedName>
</protein>
<dbReference type="EMBL" id="SDRB02011230">
    <property type="protein sequence ID" value="THG02255.1"/>
    <property type="molecule type" value="Genomic_DNA"/>
</dbReference>